<sequence length="223" mass="25151">MIASPGRFFLKIIVMTTIWNIALVSCSQATQKLDEAVLYEPHFKLKVVRYYENLPLHYTGEVFRVQCASEHTANSPGHKTQDPGWRTLGNGGAIGSKNAAELVERERHNYLVVDEQTLVWIGNGVSVSFDACGQFRAWYPTSLPEELIDPVVKPDFCAPKGKADCRHYNFQGDRAPHFEDIQVSRQGAISFTVRSKAFRGERIVRVHSTDFGRTWTFTSIASQ</sequence>
<evidence type="ECO:0000313" key="2">
    <source>
        <dbReference type="Proteomes" id="UP001179121"/>
    </source>
</evidence>
<dbReference type="KEGG" id="nti:DNFV4_02171"/>
<evidence type="ECO:0000313" key="1">
    <source>
        <dbReference type="EMBL" id="CAI4031752.1"/>
    </source>
</evidence>
<dbReference type="PROSITE" id="PS51257">
    <property type="entry name" value="PROKAR_LIPOPROTEIN"/>
    <property type="match status" value="1"/>
</dbReference>
<keyword evidence="2" id="KW-1185">Reference proteome</keyword>
<name>A0AA86MZB8_9BACT</name>
<dbReference type="EMBL" id="OX365700">
    <property type="protein sequence ID" value="CAI4031752.1"/>
    <property type="molecule type" value="Genomic_DNA"/>
</dbReference>
<proteinExistence type="predicted"/>
<dbReference type="AlphaFoldDB" id="A0AA86MZB8"/>
<protein>
    <submittedName>
        <fullName evidence="1">Uncharacterized protein</fullName>
    </submittedName>
</protein>
<gene>
    <name evidence="1" type="ORF">DNFV4_02171</name>
</gene>
<reference evidence="1" key="1">
    <citation type="submission" date="2022-10" db="EMBL/GenBank/DDBJ databases">
        <authorList>
            <person name="Koch H."/>
        </authorList>
    </citation>
    <scope>NUCLEOTIDE SEQUENCE</scope>
    <source>
        <strain evidence="1">DNF</strain>
    </source>
</reference>
<accession>A0AA86MZB8</accession>
<organism evidence="1 2">
    <name type="scientific">Nitrospira tepida</name>
    <dbReference type="NCBI Taxonomy" id="2973512"/>
    <lineage>
        <taxon>Bacteria</taxon>
        <taxon>Pseudomonadati</taxon>
        <taxon>Nitrospirota</taxon>
        <taxon>Nitrospiria</taxon>
        <taxon>Nitrospirales</taxon>
        <taxon>Nitrospiraceae</taxon>
        <taxon>Nitrospira</taxon>
    </lineage>
</organism>
<dbReference type="Proteomes" id="UP001179121">
    <property type="component" value="Chromosome"/>
</dbReference>